<dbReference type="Gene3D" id="3.40.30.10">
    <property type="entry name" value="Glutaredoxin"/>
    <property type="match status" value="1"/>
</dbReference>
<feature type="region of interest" description="Disordered" evidence="2">
    <location>
        <begin position="1"/>
        <end position="28"/>
    </location>
</feature>
<gene>
    <name evidence="3" type="ORF">DEW08_27405</name>
</gene>
<dbReference type="Pfam" id="PF07449">
    <property type="entry name" value="HyaE"/>
    <property type="match status" value="1"/>
</dbReference>
<keyword evidence="3" id="KW-0614">Plasmid</keyword>
<dbReference type="EMBL" id="CP029357">
    <property type="protein sequence ID" value="AWK89822.1"/>
    <property type="molecule type" value="Genomic_DNA"/>
</dbReference>
<proteinExistence type="inferred from homology"/>
<dbReference type="InterPro" id="IPR010893">
    <property type="entry name" value="NiFe-hyd_mat_HyaE"/>
</dbReference>
<geneLocation type="plasmid" evidence="3 4">
    <name>unnamed2</name>
</geneLocation>
<comment type="similarity">
    <text evidence="1">Belongs to the HupG/HyaE family.</text>
</comment>
<accession>A0A2S2CZ86</accession>
<dbReference type="CDD" id="cd02965">
    <property type="entry name" value="HyaE"/>
    <property type="match status" value="1"/>
</dbReference>
<dbReference type="Proteomes" id="UP000245629">
    <property type="component" value="Plasmid unnamed2"/>
</dbReference>
<evidence type="ECO:0000256" key="1">
    <source>
        <dbReference type="ARBA" id="ARBA00009004"/>
    </source>
</evidence>
<name>A0A2S2CZ86_9PROT</name>
<organism evidence="3 4">
    <name type="scientific">Azospirillum thermophilum</name>
    <dbReference type="NCBI Taxonomy" id="2202148"/>
    <lineage>
        <taxon>Bacteria</taxon>
        <taxon>Pseudomonadati</taxon>
        <taxon>Pseudomonadota</taxon>
        <taxon>Alphaproteobacteria</taxon>
        <taxon>Rhodospirillales</taxon>
        <taxon>Azospirillaceae</taxon>
        <taxon>Azospirillum</taxon>
    </lineage>
</organism>
<evidence type="ECO:0000313" key="4">
    <source>
        <dbReference type="Proteomes" id="UP000245629"/>
    </source>
</evidence>
<dbReference type="AlphaFoldDB" id="A0A2S2CZ86"/>
<dbReference type="OrthoDB" id="6560050at2"/>
<reference evidence="4" key="1">
    <citation type="submission" date="2018-05" db="EMBL/GenBank/DDBJ databases">
        <title>Azospirillum thermophila sp. nov., a novel isolated from hot spring.</title>
        <authorList>
            <person name="Zhao Z."/>
        </authorList>
    </citation>
    <scope>NUCLEOTIDE SEQUENCE [LARGE SCALE GENOMIC DNA]</scope>
    <source>
        <strain evidence="4">CFH 70021</strain>
        <plasmid evidence="4">unnamed2</plasmid>
    </source>
</reference>
<evidence type="ECO:0000313" key="3">
    <source>
        <dbReference type="EMBL" id="AWK89822.1"/>
    </source>
</evidence>
<evidence type="ECO:0000256" key="2">
    <source>
        <dbReference type="SAM" id="MobiDB-lite"/>
    </source>
</evidence>
<keyword evidence="4" id="KW-1185">Reference proteome</keyword>
<sequence>MTDGDAPATDIPATDSAPARPAKPVFPLPPVVERLTTQHGYPRLDDPAAGPWRGDDGTWVVFLPGHGKGNGETADVAVILPELVRTVRPALTPAVAGPAVERALLARTGMMSLPALVFLRGDTLLGTIARVRDWQDYLERIATILSGDAPAPTRLQ</sequence>
<dbReference type="SUPFAM" id="SSF52833">
    <property type="entry name" value="Thioredoxin-like"/>
    <property type="match status" value="1"/>
</dbReference>
<dbReference type="KEGG" id="azz:DEW08_27405"/>
<dbReference type="InterPro" id="IPR036249">
    <property type="entry name" value="Thioredoxin-like_sf"/>
</dbReference>
<protein>
    <submittedName>
        <fullName evidence="3">Hydrogenase</fullName>
    </submittedName>
</protein>